<comment type="similarity">
    <text evidence="1">Belongs to the NADH dehydrogenase family.</text>
</comment>
<evidence type="ECO:0000256" key="5">
    <source>
        <dbReference type="ARBA" id="ARBA00023027"/>
    </source>
</evidence>
<dbReference type="Proteomes" id="UP000002200">
    <property type="component" value="Chromosome"/>
</dbReference>
<evidence type="ECO:0000259" key="6">
    <source>
        <dbReference type="Pfam" id="PF07992"/>
    </source>
</evidence>
<keyword evidence="3" id="KW-0274">FAD</keyword>
<evidence type="ECO:0000256" key="2">
    <source>
        <dbReference type="ARBA" id="ARBA00022630"/>
    </source>
</evidence>
<dbReference type="HOGENOM" id="CLU_021377_7_1_11"/>
<dbReference type="InterPro" id="IPR023753">
    <property type="entry name" value="FAD/NAD-binding_dom"/>
</dbReference>
<reference evidence="7 8" key="1">
    <citation type="journal article" date="2003" name="Genome Res.">
        <title>Tropheryma whipplei twist: a human pathogenic Actinobacteria with a reduced genome.</title>
        <authorList>
            <person name="Raoult D."/>
            <person name="Ogata H."/>
            <person name="Audic S."/>
            <person name="Robert C."/>
            <person name="Suhre K."/>
            <person name="Drancourt M."/>
            <person name="Claverie J.-M."/>
        </authorList>
    </citation>
    <scope>NUCLEOTIDE SEQUENCE [LARGE SCALE GENOMIC DNA]</scope>
    <source>
        <strain evidence="7 8">Twist</strain>
    </source>
</reference>
<evidence type="ECO:0000256" key="3">
    <source>
        <dbReference type="ARBA" id="ARBA00022827"/>
    </source>
</evidence>
<feature type="domain" description="FAD/NAD(P)-binding" evidence="6">
    <location>
        <begin position="4"/>
        <end position="333"/>
    </location>
</feature>
<evidence type="ECO:0000313" key="8">
    <source>
        <dbReference type="Proteomes" id="UP000002200"/>
    </source>
</evidence>
<evidence type="ECO:0000313" key="7">
    <source>
        <dbReference type="EMBL" id="AAO44877.1"/>
    </source>
</evidence>
<keyword evidence="2" id="KW-0285">Flavoprotein</keyword>
<keyword evidence="4 7" id="KW-0560">Oxidoreductase</keyword>
<sequence>MAEKVLIVGGGFAGFGIARILRKKLRYFEVSLVDPLPYMTYQPFLPEVAAGSIEPRNAVVGHRRHLAGVRIISGSVTSVDHTKRVALVTPRCGEPWEEAYDQIVITAGAVSRTFPIPGVSDCAVGLKSIEEAVFVRDTLLSNYEHAAVLPPGPLRSKLLTLTVIGGGFAGIEAIAELRSLATAKVKGSTNIDLSETRFYLVEAANRIMPEVSLKSSKWVIDNLTRRGVDIRLETQLKSCVDGKIELSDGHSYESGLILWTAGVMANPEVAKGSSMPLDNRGRITVLPTLQICDGDKLIPHAWAAGDIAAVPDMSGGGVQGFCVPNAQHAVRQAKCLAKNLCLMQSGRMPRNYLHVTKGSVAGLGVGVGVLQYGRIAVRGFFGWFVHRAYHSLAVSVVERRVRITLDWFSGFVFKRNTVGLRNLDSPRAGFQRWAAKGGKKPS</sequence>
<dbReference type="AlphaFoldDB" id="Q83FG0"/>
<name>Q83FG0_TROWT</name>
<dbReference type="STRING" id="203267.TWT_780"/>
<dbReference type="PANTHER" id="PTHR43706:SF45">
    <property type="entry name" value="NADH DEHYDROGENASE-LIKE PROTEIN RV1812C"/>
    <property type="match status" value="1"/>
</dbReference>
<dbReference type="PRINTS" id="PR00368">
    <property type="entry name" value="FADPNR"/>
</dbReference>
<dbReference type="InterPro" id="IPR036188">
    <property type="entry name" value="FAD/NAD-bd_sf"/>
</dbReference>
<dbReference type="EC" id="1.6.99.3" evidence="7"/>
<keyword evidence="5" id="KW-0520">NAD</keyword>
<accession>Q83FG0</accession>
<dbReference type="KEGG" id="twh:TWT_780"/>
<dbReference type="Pfam" id="PF07992">
    <property type="entry name" value="Pyr_redox_2"/>
    <property type="match status" value="1"/>
</dbReference>
<dbReference type="EMBL" id="AE014184">
    <property type="protein sequence ID" value="AAO44877.1"/>
    <property type="molecule type" value="Genomic_DNA"/>
</dbReference>
<proteinExistence type="inferred from homology"/>
<evidence type="ECO:0000256" key="1">
    <source>
        <dbReference type="ARBA" id="ARBA00005272"/>
    </source>
</evidence>
<keyword evidence="8" id="KW-1185">Reference proteome</keyword>
<dbReference type="OrthoDB" id="9781621at2"/>
<dbReference type="Gene3D" id="3.50.50.100">
    <property type="match status" value="1"/>
</dbReference>
<dbReference type="GO" id="GO:0003954">
    <property type="term" value="F:NADH dehydrogenase activity"/>
    <property type="evidence" value="ECO:0007669"/>
    <property type="project" value="InterPro"/>
</dbReference>
<dbReference type="RefSeq" id="WP_011096727.1">
    <property type="nucleotide sequence ID" value="NC_004572.3"/>
</dbReference>
<dbReference type="PANTHER" id="PTHR43706">
    <property type="entry name" value="NADH DEHYDROGENASE"/>
    <property type="match status" value="1"/>
</dbReference>
<gene>
    <name evidence="7" type="primary">ndh</name>
    <name evidence="7" type="ordered locus">TWT_780</name>
</gene>
<dbReference type="SUPFAM" id="SSF51905">
    <property type="entry name" value="FAD/NAD(P)-binding domain"/>
    <property type="match status" value="2"/>
</dbReference>
<dbReference type="GeneID" id="67388629"/>
<dbReference type="eggNOG" id="COG1252">
    <property type="taxonomic scope" value="Bacteria"/>
</dbReference>
<dbReference type="InterPro" id="IPR045024">
    <property type="entry name" value="NDH-2"/>
</dbReference>
<evidence type="ECO:0000256" key="4">
    <source>
        <dbReference type="ARBA" id="ARBA00023002"/>
    </source>
</evidence>
<organism evidence="7 8">
    <name type="scientific">Tropheryma whipplei (strain Twist)</name>
    <name type="common">Whipple's bacillus</name>
    <dbReference type="NCBI Taxonomy" id="203267"/>
    <lineage>
        <taxon>Bacteria</taxon>
        <taxon>Bacillati</taxon>
        <taxon>Actinomycetota</taxon>
        <taxon>Actinomycetes</taxon>
        <taxon>Micrococcales</taxon>
        <taxon>Tropherymataceae</taxon>
        <taxon>Tropheryma</taxon>
    </lineage>
</organism>
<protein>
    <submittedName>
        <fullName evidence="7">NADH dehydrogenase</fullName>
        <ecNumber evidence="7">1.6.99.3</ecNumber>
    </submittedName>
</protein>